<proteinExistence type="predicted"/>
<dbReference type="EMBL" id="FNNQ01000022">
    <property type="protein sequence ID" value="SDX52910.1"/>
    <property type="molecule type" value="Genomic_DNA"/>
</dbReference>
<gene>
    <name evidence="1" type="ORF">SAMN05444487_12218</name>
</gene>
<organism evidence="1 2">
    <name type="scientific">Marininema mesophilum</name>
    <dbReference type="NCBI Taxonomy" id="1048340"/>
    <lineage>
        <taxon>Bacteria</taxon>
        <taxon>Bacillati</taxon>
        <taxon>Bacillota</taxon>
        <taxon>Bacilli</taxon>
        <taxon>Bacillales</taxon>
        <taxon>Thermoactinomycetaceae</taxon>
        <taxon>Marininema</taxon>
    </lineage>
</organism>
<name>A0A1H3CFV6_9BACL</name>
<reference evidence="1 2" key="1">
    <citation type="submission" date="2016-10" db="EMBL/GenBank/DDBJ databases">
        <authorList>
            <person name="de Groot N.N."/>
        </authorList>
    </citation>
    <scope>NUCLEOTIDE SEQUENCE [LARGE SCALE GENOMIC DNA]</scope>
    <source>
        <strain evidence="1 2">DSM 45610</strain>
    </source>
</reference>
<dbReference type="Proteomes" id="UP000198534">
    <property type="component" value="Unassembled WGS sequence"/>
</dbReference>
<dbReference type="STRING" id="1048340.SAMN05444487_12218"/>
<dbReference type="AlphaFoldDB" id="A0A1H3CFV6"/>
<sequence>MIKTASVLADEAVFIKKLFPWMIITGNNGDEKVFSLNLPNTG</sequence>
<protein>
    <submittedName>
        <fullName evidence="1">Uncharacterized protein</fullName>
    </submittedName>
</protein>
<accession>A0A1H3CFV6</accession>
<evidence type="ECO:0000313" key="2">
    <source>
        <dbReference type="Proteomes" id="UP000198534"/>
    </source>
</evidence>
<keyword evidence="2" id="KW-1185">Reference proteome</keyword>
<evidence type="ECO:0000313" key="1">
    <source>
        <dbReference type="EMBL" id="SDX52910.1"/>
    </source>
</evidence>